<dbReference type="OrthoDB" id="10440644at2759"/>
<proteinExistence type="predicted"/>
<keyword evidence="3" id="KW-0732">Signal</keyword>
<comment type="caution">
    <text evidence="4">The sequence shown here is derived from an EMBL/GenBank/DDBJ whole genome shotgun (WGS) entry which is preliminary data.</text>
</comment>
<accession>A0A814Z3F8</accession>
<feature type="coiled-coil region" evidence="1">
    <location>
        <begin position="50"/>
        <end position="80"/>
    </location>
</feature>
<dbReference type="EMBL" id="CAJNOI010000308">
    <property type="protein sequence ID" value="CAF1236507.1"/>
    <property type="molecule type" value="Genomic_DNA"/>
</dbReference>
<gene>
    <name evidence="4" type="ORF">BJG266_LOCUS28811</name>
    <name evidence="5" type="ORF">QVE165_LOCUS50147</name>
</gene>
<reference evidence="4" key="1">
    <citation type="submission" date="2021-02" db="EMBL/GenBank/DDBJ databases">
        <authorList>
            <person name="Nowell W R."/>
        </authorList>
    </citation>
    <scope>NUCLEOTIDE SEQUENCE</scope>
</reference>
<keyword evidence="2" id="KW-0472">Membrane</keyword>
<dbReference type="EMBL" id="CAJNOM010000961">
    <property type="protein sequence ID" value="CAF1581973.1"/>
    <property type="molecule type" value="Genomic_DNA"/>
</dbReference>
<evidence type="ECO:0000313" key="6">
    <source>
        <dbReference type="Proteomes" id="UP000663832"/>
    </source>
</evidence>
<evidence type="ECO:0000256" key="1">
    <source>
        <dbReference type="SAM" id="Coils"/>
    </source>
</evidence>
<dbReference type="AlphaFoldDB" id="A0A814Z3F8"/>
<name>A0A814Z3F8_9BILA</name>
<evidence type="ECO:0000313" key="5">
    <source>
        <dbReference type="EMBL" id="CAF1581973.1"/>
    </source>
</evidence>
<evidence type="ECO:0000256" key="2">
    <source>
        <dbReference type="SAM" id="Phobius"/>
    </source>
</evidence>
<sequence length="126" mass="14845">MHISILISSLFIFSIKCHIDERTEWSPCSNKCHPGYSYNIRSFDKSIELRSCLEQDLVCINDERKKINEQQKIMQEIRQQYLSKTLIQIIFLLNVAIGLTITIVSIYYFPRNTSLITSNYQTETFK</sequence>
<organism evidence="4 7">
    <name type="scientific">Adineta steineri</name>
    <dbReference type="NCBI Taxonomy" id="433720"/>
    <lineage>
        <taxon>Eukaryota</taxon>
        <taxon>Metazoa</taxon>
        <taxon>Spiralia</taxon>
        <taxon>Gnathifera</taxon>
        <taxon>Rotifera</taxon>
        <taxon>Eurotatoria</taxon>
        <taxon>Bdelloidea</taxon>
        <taxon>Adinetida</taxon>
        <taxon>Adinetidae</taxon>
        <taxon>Adineta</taxon>
    </lineage>
</organism>
<evidence type="ECO:0000256" key="3">
    <source>
        <dbReference type="SAM" id="SignalP"/>
    </source>
</evidence>
<dbReference type="Proteomes" id="UP000663832">
    <property type="component" value="Unassembled WGS sequence"/>
</dbReference>
<evidence type="ECO:0000313" key="4">
    <source>
        <dbReference type="EMBL" id="CAF1236507.1"/>
    </source>
</evidence>
<keyword evidence="6" id="KW-1185">Reference proteome</keyword>
<keyword evidence="2" id="KW-1133">Transmembrane helix</keyword>
<feature type="chain" id="PRO_5035603096" evidence="3">
    <location>
        <begin position="18"/>
        <end position="126"/>
    </location>
</feature>
<dbReference type="Proteomes" id="UP000663877">
    <property type="component" value="Unassembled WGS sequence"/>
</dbReference>
<evidence type="ECO:0000313" key="7">
    <source>
        <dbReference type="Proteomes" id="UP000663877"/>
    </source>
</evidence>
<feature type="signal peptide" evidence="3">
    <location>
        <begin position="1"/>
        <end position="17"/>
    </location>
</feature>
<keyword evidence="2" id="KW-0812">Transmembrane</keyword>
<keyword evidence="1" id="KW-0175">Coiled coil</keyword>
<feature type="transmembrane region" description="Helical" evidence="2">
    <location>
        <begin position="86"/>
        <end position="109"/>
    </location>
</feature>
<protein>
    <submittedName>
        <fullName evidence="4">Uncharacterized protein</fullName>
    </submittedName>
</protein>